<comment type="caution">
    <text evidence="1">The sequence shown here is derived from an EMBL/GenBank/DDBJ whole genome shotgun (WGS) entry which is preliminary data.</text>
</comment>
<proteinExistence type="predicted"/>
<evidence type="ECO:0008006" key="3">
    <source>
        <dbReference type="Google" id="ProtNLM"/>
    </source>
</evidence>
<organism evidence="1 2">
    <name type="scientific">Actinocorallia aurantiaca</name>
    <dbReference type="NCBI Taxonomy" id="46204"/>
    <lineage>
        <taxon>Bacteria</taxon>
        <taxon>Bacillati</taxon>
        <taxon>Actinomycetota</taxon>
        <taxon>Actinomycetes</taxon>
        <taxon>Streptosporangiales</taxon>
        <taxon>Thermomonosporaceae</taxon>
        <taxon>Actinocorallia</taxon>
    </lineage>
</organism>
<name>A0ABP6GSI0_9ACTN</name>
<reference evidence="2" key="1">
    <citation type="journal article" date="2019" name="Int. J. Syst. Evol. Microbiol.">
        <title>The Global Catalogue of Microorganisms (GCM) 10K type strain sequencing project: providing services to taxonomists for standard genome sequencing and annotation.</title>
        <authorList>
            <consortium name="The Broad Institute Genomics Platform"/>
            <consortium name="The Broad Institute Genome Sequencing Center for Infectious Disease"/>
            <person name="Wu L."/>
            <person name="Ma J."/>
        </authorList>
    </citation>
    <scope>NUCLEOTIDE SEQUENCE [LARGE SCALE GENOMIC DNA]</scope>
    <source>
        <strain evidence="2">JCM 8201</strain>
    </source>
</reference>
<evidence type="ECO:0000313" key="1">
    <source>
        <dbReference type="EMBL" id="GAA2726783.1"/>
    </source>
</evidence>
<protein>
    <recommendedName>
        <fullName evidence="3">DUF4259 domain-containing protein</fullName>
    </recommendedName>
</protein>
<dbReference type="RefSeq" id="WP_344451028.1">
    <property type="nucleotide sequence ID" value="NZ_BAAATZ010000012.1"/>
</dbReference>
<dbReference type="InterPro" id="IPR025355">
    <property type="entry name" value="DUF4259"/>
</dbReference>
<evidence type="ECO:0000313" key="2">
    <source>
        <dbReference type="Proteomes" id="UP001501842"/>
    </source>
</evidence>
<sequence>MVEGKAWWETVAPTPPWNAPWLGHYAGPFDSDEAHDDLADISRASDVQIALTAFLADFSRAETRIYSDDADGPVAAACLVAARLSGQILDDYAEQHLEETPFAVTEDLRALAAAVLDRVVRPGDNEYREWYDDDAEACADWLGQLAWYRVFLA</sequence>
<keyword evidence="2" id="KW-1185">Reference proteome</keyword>
<dbReference type="Pfam" id="PF14078">
    <property type="entry name" value="DUF4259"/>
    <property type="match status" value="1"/>
</dbReference>
<dbReference type="Proteomes" id="UP001501842">
    <property type="component" value="Unassembled WGS sequence"/>
</dbReference>
<accession>A0ABP6GSI0</accession>
<gene>
    <name evidence="1" type="ORF">GCM10010439_30470</name>
</gene>
<dbReference type="EMBL" id="BAAATZ010000012">
    <property type="protein sequence ID" value="GAA2726783.1"/>
    <property type="molecule type" value="Genomic_DNA"/>
</dbReference>